<name>W1NJE4_AMBTC</name>
<protein>
    <submittedName>
        <fullName evidence="1">Uncharacterized protein</fullName>
    </submittedName>
</protein>
<accession>W1NJE4</accession>
<evidence type="ECO:0000313" key="2">
    <source>
        <dbReference type="Proteomes" id="UP000017836"/>
    </source>
</evidence>
<reference evidence="2" key="1">
    <citation type="journal article" date="2013" name="Science">
        <title>The Amborella genome and the evolution of flowering plants.</title>
        <authorList>
            <consortium name="Amborella Genome Project"/>
        </authorList>
    </citation>
    <scope>NUCLEOTIDE SEQUENCE [LARGE SCALE GENOMIC DNA]</scope>
</reference>
<dbReference type="Proteomes" id="UP000017836">
    <property type="component" value="Unassembled WGS sequence"/>
</dbReference>
<sequence length="148" mass="16841">MTRSSAPKGRTSRTTLVTTWRRWKTKSRCWSYRLCWTPRGNAPMLPLRRKKVAHELHFNDKYTSMRDRSGMHPLHICQMLSQSPWGKLPEVEEGLRNPEPYHKKVPSATALHDAGVKFQVIPSDSNMGIGFDGGVLKLPCLVITQATV</sequence>
<dbReference type="HOGENOM" id="CLU_1761222_0_0_1"/>
<organism evidence="1 2">
    <name type="scientific">Amborella trichopoda</name>
    <dbReference type="NCBI Taxonomy" id="13333"/>
    <lineage>
        <taxon>Eukaryota</taxon>
        <taxon>Viridiplantae</taxon>
        <taxon>Streptophyta</taxon>
        <taxon>Embryophyta</taxon>
        <taxon>Tracheophyta</taxon>
        <taxon>Spermatophyta</taxon>
        <taxon>Magnoliopsida</taxon>
        <taxon>Amborellales</taxon>
        <taxon>Amborellaceae</taxon>
        <taxon>Amborella</taxon>
    </lineage>
</organism>
<dbReference type="InterPro" id="IPR004158">
    <property type="entry name" value="DUF247_pln"/>
</dbReference>
<keyword evidence="2" id="KW-1185">Reference proteome</keyword>
<dbReference type="EMBL" id="KI397474">
    <property type="protein sequence ID" value="ERM95633.1"/>
    <property type="molecule type" value="Genomic_DNA"/>
</dbReference>
<dbReference type="Pfam" id="PF03140">
    <property type="entry name" value="DUF247"/>
    <property type="match status" value="1"/>
</dbReference>
<gene>
    <name evidence="1" type="ORF">AMTR_s00023p00171820</name>
</gene>
<dbReference type="Gramene" id="ERM95633">
    <property type="protein sequence ID" value="ERM95633"/>
    <property type="gene ID" value="AMTR_s00023p00171820"/>
</dbReference>
<evidence type="ECO:0000313" key="1">
    <source>
        <dbReference type="EMBL" id="ERM95633.1"/>
    </source>
</evidence>
<dbReference type="AlphaFoldDB" id="W1NJE4"/>
<proteinExistence type="predicted"/>